<comment type="similarity">
    <text evidence="2 7">Belongs to the Nudix hydrolase family.</text>
</comment>
<evidence type="ECO:0000256" key="5">
    <source>
        <dbReference type="ARBA" id="ARBA00023125"/>
    </source>
</evidence>
<keyword evidence="6" id="KW-0804">Transcription</keyword>
<sequence>MESAPRMGPKTTKVYETIREWLASGELEPGEKLPSERALVEQLGIGRTALRQVLARLVAEGALEVRGRSSYRVPGGVSVETPEGPEPWRIHGERTIYDNRWVKLDVWDVEPPGVERFEHHVVKLHHVAIVAVLDDQDRVLMMWRYRFVPQQFGWELPGGIVDEGESPAATAVREVEEETGWRPKSVEHVVTYQPMVGMVDSPHEIFVAHGAEQVGSPTDLEEAGQIEWVPLADIPALMARGDLMGSGTLVALLHILATRRKQGVTASN</sequence>
<dbReference type="InterPro" id="IPR000086">
    <property type="entry name" value="NUDIX_hydrolase_dom"/>
</dbReference>
<accession>A0ABS4N436</accession>
<dbReference type="PRINTS" id="PR00035">
    <property type="entry name" value="HTHGNTR"/>
</dbReference>
<evidence type="ECO:0000313" key="10">
    <source>
        <dbReference type="EMBL" id="MBP2066728.1"/>
    </source>
</evidence>
<dbReference type="SUPFAM" id="SSF55811">
    <property type="entry name" value="Nudix"/>
    <property type="match status" value="1"/>
</dbReference>
<name>A0ABS4N436_9ACTN</name>
<dbReference type="InterPro" id="IPR015797">
    <property type="entry name" value="NUDIX_hydrolase-like_dom_sf"/>
</dbReference>
<organism evidence="10 11">
    <name type="scientific">Streptomyces iranensis</name>
    <dbReference type="NCBI Taxonomy" id="576784"/>
    <lineage>
        <taxon>Bacteria</taxon>
        <taxon>Bacillati</taxon>
        <taxon>Actinomycetota</taxon>
        <taxon>Actinomycetes</taxon>
        <taxon>Kitasatosporales</taxon>
        <taxon>Streptomycetaceae</taxon>
        <taxon>Streptomyces</taxon>
        <taxon>Streptomyces violaceusniger group</taxon>
    </lineage>
</organism>
<protein>
    <submittedName>
        <fullName evidence="10">8-oxo-dGTP pyrophosphatase MutT (NUDIX family)</fullName>
    </submittedName>
</protein>
<keyword evidence="11" id="KW-1185">Reference proteome</keyword>
<evidence type="ECO:0000259" key="8">
    <source>
        <dbReference type="PROSITE" id="PS50949"/>
    </source>
</evidence>
<evidence type="ECO:0000256" key="6">
    <source>
        <dbReference type="ARBA" id="ARBA00023163"/>
    </source>
</evidence>
<dbReference type="InterPro" id="IPR036390">
    <property type="entry name" value="WH_DNA-bd_sf"/>
</dbReference>
<evidence type="ECO:0000256" key="2">
    <source>
        <dbReference type="ARBA" id="ARBA00005582"/>
    </source>
</evidence>
<evidence type="ECO:0000259" key="9">
    <source>
        <dbReference type="PROSITE" id="PS51462"/>
    </source>
</evidence>
<evidence type="ECO:0000256" key="1">
    <source>
        <dbReference type="ARBA" id="ARBA00001946"/>
    </source>
</evidence>
<gene>
    <name evidence="10" type="ORF">J2Z30_007784</name>
</gene>
<evidence type="ECO:0000256" key="7">
    <source>
        <dbReference type="RuleBase" id="RU003476"/>
    </source>
</evidence>
<dbReference type="PROSITE" id="PS00893">
    <property type="entry name" value="NUDIX_BOX"/>
    <property type="match status" value="1"/>
</dbReference>
<proteinExistence type="inferred from homology"/>
<evidence type="ECO:0000256" key="4">
    <source>
        <dbReference type="ARBA" id="ARBA00023015"/>
    </source>
</evidence>
<keyword evidence="4" id="KW-0805">Transcription regulation</keyword>
<dbReference type="InterPro" id="IPR020476">
    <property type="entry name" value="Nudix_hydrolase"/>
</dbReference>
<dbReference type="Pfam" id="PF00392">
    <property type="entry name" value="GntR"/>
    <property type="match status" value="1"/>
</dbReference>
<dbReference type="Pfam" id="PF00293">
    <property type="entry name" value="NUDIX"/>
    <property type="match status" value="1"/>
</dbReference>
<comment type="caution">
    <text evidence="10">The sequence shown here is derived from an EMBL/GenBank/DDBJ whole genome shotgun (WGS) entry which is preliminary data.</text>
</comment>
<dbReference type="InterPro" id="IPR000524">
    <property type="entry name" value="Tscrpt_reg_HTH_GntR"/>
</dbReference>
<dbReference type="InterPro" id="IPR036388">
    <property type="entry name" value="WH-like_DNA-bd_sf"/>
</dbReference>
<dbReference type="EMBL" id="JAGGLR010000026">
    <property type="protein sequence ID" value="MBP2066728.1"/>
    <property type="molecule type" value="Genomic_DNA"/>
</dbReference>
<keyword evidence="3 7" id="KW-0378">Hydrolase</keyword>
<feature type="domain" description="Nudix hydrolase" evidence="9">
    <location>
        <begin position="123"/>
        <end position="251"/>
    </location>
</feature>
<dbReference type="PROSITE" id="PS51462">
    <property type="entry name" value="NUDIX"/>
    <property type="match status" value="1"/>
</dbReference>
<dbReference type="Proteomes" id="UP000756710">
    <property type="component" value="Unassembled WGS sequence"/>
</dbReference>
<keyword evidence="5" id="KW-0238">DNA-binding</keyword>
<dbReference type="CDD" id="cd03424">
    <property type="entry name" value="NUDIX_ADPRase_Nudt5_UGPPase_Nudt14"/>
    <property type="match status" value="1"/>
</dbReference>
<dbReference type="PROSITE" id="PS50949">
    <property type="entry name" value="HTH_GNTR"/>
    <property type="match status" value="1"/>
</dbReference>
<evidence type="ECO:0000313" key="11">
    <source>
        <dbReference type="Proteomes" id="UP000756710"/>
    </source>
</evidence>
<evidence type="ECO:0000256" key="3">
    <source>
        <dbReference type="ARBA" id="ARBA00022801"/>
    </source>
</evidence>
<dbReference type="SMART" id="SM00345">
    <property type="entry name" value="HTH_GNTR"/>
    <property type="match status" value="1"/>
</dbReference>
<comment type="cofactor">
    <cofactor evidence="1">
        <name>Mg(2+)</name>
        <dbReference type="ChEBI" id="CHEBI:18420"/>
    </cofactor>
</comment>
<dbReference type="PANTHER" id="PTHR11839">
    <property type="entry name" value="UDP/ADP-SUGAR PYROPHOSPHATASE"/>
    <property type="match status" value="1"/>
</dbReference>
<dbReference type="Gene3D" id="3.90.79.10">
    <property type="entry name" value="Nucleoside Triphosphate Pyrophosphohydrolase"/>
    <property type="match status" value="1"/>
</dbReference>
<dbReference type="PRINTS" id="PR00502">
    <property type="entry name" value="NUDIXFAMILY"/>
</dbReference>
<feature type="domain" description="HTH gntR-type" evidence="8">
    <location>
        <begin position="8"/>
        <end position="76"/>
    </location>
</feature>
<dbReference type="CDD" id="cd07377">
    <property type="entry name" value="WHTH_GntR"/>
    <property type="match status" value="1"/>
</dbReference>
<dbReference type="InterPro" id="IPR020084">
    <property type="entry name" value="NUDIX_hydrolase_CS"/>
</dbReference>
<dbReference type="SUPFAM" id="SSF46785">
    <property type="entry name" value="Winged helix' DNA-binding domain"/>
    <property type="match status" value="1"/>
</dbReference>
<dbReference type="Gene3D" id="1.10.10.10">
    <property type="entry name" value="Winged helix-like DNA-binding domain superfamily/Winged helix DNA-binding domain"/>
    <property type="match status" value="1"/>
</dbReference>
<dbReference type="PANTHER" id="PTHR11839:SF18">
    <property type="entry name" value="NUDIX HYDROLASE DOMAIN-CONTAINING PROTEIN"/>
    <property type="match status" value="1"/>
</dbReference>
<reference evidence="10 11" key="1">
    <citation type="submission" date="2021-03" db="EMBL/GenBank/DDBJ databases">
        <title>Genomic Encyclopedia of Type Strains, Phase IV (KMG-IV): sequencing the most valuable type-strain genomes for metagenomic binning, comparative biology and taxonomic classification.</title>
        <authorList>
            <person name="Goeker M."/>
        </authorList>
    </citation>
    <scope>NUCLEOTIDE SEQUENCE [LARGE SCALE GENOMIC DNA]</scope>
    <source>
        <strain evidence="10 11">DSM 41954</strain>
    </source>
</reference>